<dbReference type="EMBL" id="FOMB01000001">
    <property type="protein sequence ID" value="SFB97385.1"/>
    <property type="molecule type" value="Genomic_DNA"/>
</dbReference>
<feature type="transmembrane region" description="Helical" evidence="1">
    <location>
        <begin position="167"/>
        <end position="190"/>
    </location>
</feature>
<name>A0A1I1FDD9_9HYPH</name>
<feature type="transmembrane region" description="Helical" evidence="1">
    <location>
        <begin position="294"/>
        <end position="313"/>
    </location>
</feature>
<keyword evidence="1" id="KW-0472">Membrane</keyword>
<feature type="transmembrane region" description="Helical" evidence="1">
    <location>
        <begin position="100"/>
        <end position="120"/>
    </location>
</feature>
<dbReference type="AlphaFoldDB" id="A0A1I1FDD9"/>
<evidence type="ECO:0000313" key="2">
    <source>
        <dbReference type="EMBL" id="SFB97385.1"/>
    </source>
</evidence>
<sequence>MGVANAPAPITIPRTIATIGRTMARLPALRSRSRAERLGQRSREFWDLLEMETEAMSNFHVLAGAGDKLDMPMIRKIQMSDLGDALRLGLADFWEKPSHYAMLVLIYPIVGIVLTVWMNGFHTWSLLYPLVGGFALIGPFAALGLYEISRRREQELDTSWPHAFDVLRSPAIGSIAAIGVMLFVVFTLWLTSAQALYESLFGASTPQTLDALMAQVFNEPGGTTLLIAGSLLGALFELVTLCTTVIAFPLLLDRDVGAFVAIETSFRAVVANPLPMLAWGVIVGAGLFLGSLPLFVGLAVVIPIFGHATWHLYRKLVEPASMIRGM</sequence>
<dbReference type="Proteomes" id="UP000182258">
    <property type="component" value="Unassembled WGS sequence"/>
</dbReference>
<feature type="transmembrane region" description="Helical" evidence="1">
    <location>
        <begin position="126"/>
        <end position="146"/>
    </location>
</feature>
<evidence type="ECO:0000256" key="1">
    <source>
        <dbReference type="SAM" id="Phobius"/>
    </source>
</evidence>
<feature type="transmembrane region" description="Helical" evidence="1">
    <location>
        <begin position="264"/>
        <end position="288"/>
    </location>
</feature>
<organism evidence="2 3">
    <name type="scientific">Devosia psychrophila</name>
    <dbReference type="NCBI Taxonomy" id="728005"/>
    <lineage>
        <taxon>Bacteria</taxon>
        <taxon>Pseudomonadati</taxon>
        <taxon>Pseudomonadota</taxon>
        <taxon>Alphaproteobacteria</taxon>
        <taxon>Hyphomicrobiales</taxon>
        <taxon>Devosiaceae</taxon>
        <taxon>Devosia</taxon>
    </lineage>
</organism>
<dbReference type="STRING" id="728005.SAMN04488059_101230"/>
<keyword evidence="1" id="KW-1133">Transmembrane helix</keyword>
<dbReference type="InterPro" id="IPR018692">
    <property type="entry name" value="DUF2189"/>
</dbReference>
<dbReference type="Pfam" id="PF09955">
    <property type="entry name" value="DUF2189"/>
    <property type="match status" value="1"/>
</dbReference>
<protein>
    <submittedName>
        <fullName evidence="2">Uncharacterized membrane protein</fullName>
    </submittedName>
</protein>
<feature type="transmembrane region" description="Helical" evidence="1">
    <location>
        <begin position="225"/>
        <end position="252"/>
    </location>
</feature>
<proteinExistence type="predicted"/>
<gene>
    <name evidence="2" type="ORF">SAMN04488059_101230</name>
</gene>
<accession>A0A1I1FDD9</accession>
<keyword evidence="1" id="KW-0812">Transmembrane</keyword>
<evidence type="ECO:0000313" key="3">
    <source>
        <dbReference type="Proteomes" id="UP000182258"/>
    </source>
</evidence>
<reference evidence="2 3" key="1">
    <citation type="submission" date="2016-10" db="EMBL/GenBank/DDBJ databases">
        <authorList>
            <person name="de Groot N.N."/>
        </authorList>
    </citation>
    <scope>NUCLEOTIDE SEQUENCE [LARGE SCALE GENOMIC DNA]</scope>
    <source>
        <strain evidence="2 3">CGMCC 1.10210</strain>
    </source>
</reference>